<evidence type="ECO:0000313" key="1">
    <source>
        <dbReference type="EMBL" id="GGF94568.1"/>
    </source>
</evidence>
<proteinExistence type="predicted"/>
<name>A0A917FNQ8_9BACL</name>
<keyword evidence="2" id="KW-1185">Reference proteome</keyword>
<dbReference type="InterPro" id="IPR036736">
    <property type="entry name" value="ACP-like_sf"/>
</dbReference>
<reference evidence="1" key="1">
    <citation type="journal article" date="2014" name="Int. J. Syst. Evol. Microbiol.">
        <title>Complete genome sequence of Corynebacterium casei LMG S-19264T (=DSM 44701T), isolated from a smear-ripened cheese.</title>
        <authorList>
            <consortium name="US DOE Joint Genome Institute (JGI-PGF)"/>
            <person name="Walter F."/>
            <person name="Albersmeier A."/>
            <person name="Kalinowski J."/>
            <person name="Ruckert C."/>
        </authorList>
    </citation>
    <scope>NUCLEOTIDE SEQUENCE</scope>
    <source>
        <strain evidence="1">CGMCC 1.16134</strain>
    </source>
</reference>
<protein>
    <submittedName>
        <fullName evidence="1">Uncharacterized protein</fullName>
    </submittedName>
</protein>
<dbReference type="RefSeq" id="WP_189028793.1">
    <property type="nucleotide sequence ID" value="NZ_BMKR01000022.1"/>
</dbReference>
<evidence type="ECO:0000313" key="2">
    <source>
        <dbReference type="Proteomes" id="UP000637643"/>
    </source>
</evidence>
<reference evidence="1" key="2">
    <citation type="submission" date="2020-09" db="EMBL/GenBank/DDBJ databases">
        <authorList>
            <person name="Sun Q."/>
            <person name="Zhou Y."/>
        </authorList>
    </citation>
    <scope>NUCLEOTIDE SEQUENCE</scope>
    <source>
        <strain evidence="1">CGMCC 1.16134</strain>
    </source>
</reference>
<dbReference type="AlphaFoldDB" id="A0A917FNQ8"/>
<dbReference type="Proteomes" id="UP000637643">
    <property type="component" value="Unassembled WGS sequence"/>
</dbReference>
<accession>A0A917FNQ8</accession>
<gene>
    <name evidence="1" type="ORF">GCM10010912_44400</name>
</gene>
<dbReference type="Gene3D" id="1.10.1200.10">
    <property type="entry name" value="ACP-like"/>
    <property type="match status" value="1"/>
</dbReference>
<comment type="caution">
    <text evidence="1">The sequence shown here is derived from an EMBL/GenBank/DDBJ whole genome shotgun (WGS) entry which is preliminary data.</text>
</comment>
<dbReference type="EMBL" id="BMKR01000022">
    <property type="protein sequence ID" value="GGF94568.1"/>
    <property type="molecule type" value="Genomic_DNA"/>
</dbReference>
<organism evidence="1 2">
    <name type="scientific">Paenibacillus albidus</name>
    <dbReference type="NCBI Taxonomy" id="2041023"/>
    <lineage>
        <taxon>Bacteria</taxon>
        <taxon>Bacillati</taxon>
        <taxon>Bacillota</taxon>
        <taxon>Bacilli</taxon>
        <taxon>Bacillales</taxon>
        <taxon>Paenibacillaceae</taxon>
        <taxon>Paenibacillus</taxon>
    </lineage>
</organism>
<sequence>MIIEIETFNVKASIIDILNNVIFTDSFVFIEDYCDKDLLGSEIRLKARDLLRLYFEIKKKFHVKIAEDAIVSGHFRTVNKITLLVKNEMNLGN</sequence>